<dbReference type="KEGG" id="mku:I2456_12980"/>
<keyword evidence="11" id="KW-1185">Reference proteome</keyword>
<keyword evidence="4 7" id="KW-0812">Transmembrane</keyword>
<feature type="domain" description="Membrane transport protein MMPL" evidence="8">
    <location>
        <begin position="622"/>
        <end position="927"/>
    </location>
</feature>
<dbReference type="InterPro" id="IPR004707">
    <property type="entry name" value="MmpL_fam"/>
</dbReference>
<dbReference type="GO" id="GO:0005886">
    <property type="term" value="C:plasma membrane"/>
    <property type="evidence" value="ECO:0007669"/>
    <property type="project" value="UniProtKB-SubCell"/>
</dbReference>
<evidence type="ECO:0000313" key="12">
    <source>
        <dbReference type="Proteomes" id="UP000663583"/>
    </source>
</evidence>
<dbReference type="EMBL" id="CP065047">
    <property type="protein sequence ID" value="QPI40253.1"/>
    <property type="molecule type" value="Genomic_DNA"/>
</dbReference>
<reference evidence="10" key="3">
    <citation type="submission" date="2020-11" db="EMBL/GenBank/DDBJ databases">
        <title>Intraspecies plasmid and genomic variation of Mycobacterium kubicae revealed by the complete genome sequences of two clinical isolates.</title>
        <authorList>
            <person name="Hendrix J.R."/>
            <person name="Epperson L.E."/>
            <person name="Honda J.R."/>
            <person name="Strong M."/>
        </authorList>
    </citation>
    <scope>NUCLEOTIDE SEQUENCE</scope>
    <source>
        <strain evidence="10">JCM 13573</strain>
    </source>
</reference>
<feature type="transmembrane region" description="Helical" evidence="7">
    <location>
        <begin position="820"/>
        <end position="843"/>
    </location>
</feature>
<reference evidence="9 11" key="1">
    <citation type="journal article" date="2019" name="Emerg. Microbes Infect.">
        <title>Comprehensive subspecies identification of 175 nontuberculous mycobacteria species based on 7547 genomic profiles.</title>
        <authorList>
            <person name="Matsumoto Y."/>
            <person name="Kinjo T."/>
            <person name="Motooka D."/>
            <person name="Nabeya D."/>
            <person name="Jung N."/>
            <person name="Uechi K."/>
            <person name="Horii T."/>
            <person name="Iida T."/>
            <person name="Fujita J."/>
            <person name="Nakamura S."/>
        </authorList>
    </citation>
    <scope>NUCLEOTIDE SEQUENCE [LARGE SCALE GENOMIC DNA]</scope>
    <source>
        <strain evidence="9 11">JCM 13573</strain>
    </source>
</reference>
<evidence type="ECO:0000256" key="4">
    <source>
        <dbReference type="ARBA" id="ARBA00022692"/>
    </source>
</evidence>
<organism evidence="10 12">
    <name type="scientific">Mycobacterium kubicae</name>
    <dbReference type="NCBI Taxonomy" id="120959"/>
    <lineage>
        <taxon>Bacteria</taxon>
        <taxon>Bacillati</taxon>
        <taxon>Actinomycetota</taxon>
        <taxon>Actinomycetes</taxon>
        <taxon>Mycobacteriales</taxon>
        <taxon>Mycobacteriaceae</taxon>
        <taxon>Mycobacterium</taxon>
        <taxon>Mycobacterium simiae complex</taxon>
    </lineage>
</organism>
<evidence type="ECO:0000313" key="9">
    <source>
        <dbReference type="EMBL" id="GFG64988.1"/>
    </source>
</evidence>
<feature type="transmembrane region" description="Helical" evidence="7">
    <location>
        <begin position="241"/>
        <end position="263"/>
    </location>
</feature>
<feature type="transmembrane region" description="Helical" evidence="7">
    <location>
        <begin position="855"/>
        <end position="875"/>
    </location>
</feature>
<name>A0AAX1JIQ8_9MYCO</name>
<feature type="transmembrane region" description="Helical" evidence="7">
    <location>
        <begin position="182"/>
        <end position="201"/>
    </location>
</feature>
<protein>
    <submittedName>
        <fullName evidence="9 10">Transporter</fullName>
    </submittedName>
</protein>
<keyword evidence="3" id="KW-1003">Cell membrane</keyword>
<keyword evidence="5 7" id="KW-1133">Transmembrane helix</keyword>
<evidence type="ECO:0000256" key="6">
    <source>
        <dbReference type="ARBA" id="ARBA00023136"/>
    </source>
</evidence>
<dbReference type="Proteomes" id="UP000465306">
    <property type="component" value="Unassembled WGS sequence"/>
</dbReference>
<evidence type="ECO:0000256" key="2">
    <source>
        <dbReference type="ARBA" id="ARBA00010157"/>
    </source>
</evidence>
<gene>
    <name evidence="9" type="primary">mmpL14</name>
    <name evidence="10" type="ORF">I2456_12980</name>
    <name evidence="9" type="ORF">MKUB_24780</name>
</gene>
<evidence type="ECO:0000256" key="1">
    <source>
        <dbReference type="ARBA" id="ARBA00004651"/>
    </source>
</evidence>
<dbReference type="PANTHER" id="PTHR33406">
    <property type="entry name" value="MEMBRANE PROTEIN MJ1562-RELATED"/>
    <property type="match status" value="1"/>
</dbReference>
<dbReference type="EMBL" id="BLKU01000003">
    <property type="protein sequence ID" value="GFG64988.1"/>
    <property type="molecule type" value="Genomic_DNA"/>
</dbReference>
<comment type="similarity">
    <text evidence="2">Belongs to the resistance-nodulation-cell division (RND) (TC 2.A.6) family. MmpL subfamily.</text>
</comment>
<evidence type="ECO:0000259" key="8">
    <source>
        <dbReference type="Pfam" id="PF03176"/>
    </source>
</evidence>
<feature type="transmembrane region" description="Helical" evidence="7">
    <location>
        <begin position="363"/>
        <end position="385"/>
    </location>
</feature>
<feature type="transmembrane region" description="Helical" evidence="7">
    <location>
        <begin position="310"/>
        <end position="342"/>
    </location>
</feature>
<evidence type="ECO:0000313" key="11">
    <source>
        <dbReference type="Proteomes" id="UP000465306"/>
    </source>
</evidence>
<dbReference type="InterPro" id="IPR050545">
    <property type="entry name" value="Mycobact_MmpL"/>
</dbReference>
<accession>A0AAX1JIQ8</accession>
<dbReference type="RefSeq" id="WP_085074146.1">
    <property type="nucleotide sequence ID" value="NZ_BLKU01000003.1"/>
</dbReference>
<feature type="transmembrane region" description="Helical" evidence="7">
    <location>
        <begin position="208"/>
        <end position="229"/>
    </location>
</feature>
<dbReference type="Proteomes" id="UP000663583">
    <property type="component" value="Chromosome"/>
</dbReference>
<dbReference type="InterPro" id="IPR004869">
    <property type="entry name" value="MMPL_dom"/>
</dbReference>
<evidence type="ECO:0000256" key="3">
    <source>
        <dbReference type="ARBA" id="ARBA00022475"/>
    </source>
</evidence>
<evidence type="ECO:0000256" key="7">
    <source>
        <dbReference type="SAM" id="Phobius"/>
    </source>
</evidence>
<evidence type="ECO:0000256" key="5">
    <source>
        <dbReference type="ARBA" id="ARBA00022989"/>
    </source>
</evidence>
<evidence type="ECO:0000313" key="10">
    <source>
        <dbReference type="EMBL" id="QPI40253.1"/>
    </source>
</evidence>
<dbReference type="AlphaFoldDB" id="A0AAX1JIQ8"/>
<feature type="domain" description="Membrane transport protein MMPL" evidence="8">
    <location>
        <begin position="42"/>
        <end position="374"/>
    </location>
</feature>
<dbReference type="PANTHER" id="PTHR33406:SF6">
    <property type="entry name" value="MEMBRANE PROTEIN YDGH-RELATED"/>
    <property type="match status" value="1"/>
</dbReference>
<dbReference type="Pfam" id="PF03176">
    <property type="entry name" value="MMPL"/>
    <property type="match status" value="2"/>
</dbReference>
<reference evidence="9" key="2">
    <citation type="submission" date="2020-02" db="EMBL/GenBank/DDBJ databases">
        <authorList>
            <person name="Matsumoto Y."/>
            <person name="Kinjo T."/>
            <person name="Motooka D."/>
            <person name="Nabeya D."/>
            <person name="Jung N."/>
            <person name="Uechi K."/>
            <person name="Horii T."/>
            <person name="Iida T."/>
            <person name="Fujita J."/>
            <person name="Nakamura S."/>
        </authorList>
    </citation>
    <scope>NUCLEOTIDE SEQUENCE</scope>
    <source>
        <strain evidence="9">JCM 13573</strain>
    </source>
</reference>
<feature type="transmembrane region" description="Helical" evidence="7">
    <location>
        <begin position="787"/>
        <end position="808"/>
    </location>
</feature>
<feature type="transmembrane region" description="Helical" evidence="7">
    <location>
        <begin position="284"/>
        <end position="304"/>
    </location>
</feature>
<proteinExistence type="inferred from homology"/>
<keyword evidence="6 7" id="KW-0472">Membrane</keyword>
<sequence length="935" mass="98097">MIARLIHRFPLIVIGIWVLAAVLGNSLAPPLEQLISVEDQPFSPYGTPTSLAVQRSAAAFHEAAGDNIGYLVLERDRALDARDRAFYDRAIAALRADPQHVVEVSDWWAIPATADAVLSADHHVVTASMLLGGMVGTSQASQAVTAARTIVVQQHPPDGLQVFITGPGATVTDEFAAFDRQIQLITVTTLAVLLVLLLILYRSLVTALVPLASVLVALTVVKPIISVLVDHRVIGVSLFSLGLSLAVVVGAGTGFAISMIGRYHERRREEFSPEEALEDAYRGVVPAIVGSSLMVVAPLGAVGWLNLARIGIFATTGILCSIGVLVVGLAALTLTPALIALASRADLAKPPRLRNLRVRWRRIGIQVARWPAPILVGCGVLIFVLTVSGPGVPIGWDETAATASWAESNRGYQAVNRHFGANQLLPEVVTIQTDHDLRNPAGLSAIERVTGAIMGVTGVRMVQSASHPNGLVSKQAAMTASAGNLGDRLDEFSDRLAARDATFTNLGTAGGDMMTALDLLQNSMQQGTYGIGQASLAVHLMQVSIDKVRARAADVSDIFDPLRSFVSAIPDCPTTPVCSAAQDALQWSNTVVDRATTLADSGEQLGKGIADVASAASSLPNAFSMVNTQVAAVRGSATDLKQAIDNSGATPIQQLPDRLHELAAVSRSRPGIDLYASRTILTDPNMRVALDGFFSPDGQATRLLVFGDGHEWGSDGAQRAGEIRTAITDATKDGTLKPTGVELTGVGPATRDLQTLIGGDLTLLVVITLAVILTIAALLLRSPLAGLIVTGTIAASYVGALGASVLIWQRVFGYALHWSVPPIAFVLLVSMGSAGNLLFALRIREEAPAGPRTSIIRAFAATGAVVTTAGIVIGLPMFGLALSSVLNVAQIGVTVGVGLLLNTLVTRAFVLPALMAMLGRWLWWPSPPVAAEPVA</sequence>
<feature type="transmembrane region" description="Helical" evidence="7">
    <location>
        <begin position="761"/>
        <end position="780"/>
    </location>
</feature>
<dbReference type="NCBIfam" id="TIGR00833">
    <property type="entry name" value="actII"/>
    <property type="match status" value="1"/>
</dbReference>
<dbReference type="SUPFAM" id="SSF82866">
    <property type="entry name" value="Multidrug efflux transporter AcrB transmembrane domain"/>
    <property type="match status" value="2"/>
</dbReference>
<dbReference type="Gene3D" id="1.20.1640.10">
    <property type="entry name" value="Multidrug efflux transporter AcrB transmembrane domain"/>
    <property type="match status" value="2"/>
</dbReference>
<feature type="transmembrane region" description="Helical" evidence="7">
    <location>
        <begin position="881"/>
        <end position="901"/>
    </location>
</feature>
<comment type="subcellular location">
    <subcellularLocation>
        <location evidence="1">Cell membrane</location>
        <topology evidence="1">Multi-pass membrane protein</topology>
    </subcellularLocation>
</comment>